<sequence>MSLQSRKCNPVCDKDELRQKVKEEECPGSLKVNHNGLPKSIPTLSFPFLVFFELRK</sequence>
<evidence type="ECO:0000313" key="1">
    <source>
        <dbReference type="EMBL" id="KHN43693.1"/>
    </source>
</evidence>
<dbReference type="Proteomes" id="UP000053555">
    <property type="component" value="Unassembled WGS sequence"/>
</dbReference>
<organism evidence="1">
    <name type="scientific">Glycine soja</name>
    <name type="common">Wild soybean</name>
    <dbReference type="NCBI Taxonomy" id="3848"/>
    <lineage>
        <taxon>Eukaryota</taxon>
        <taxon>Viridiplantae</taxon>
        <taxon>Streptophyta</taxon>
        <taxon>Embryophyta</taxon>
        <taxon>Tracheophyta</taxon>
        <taxon>Spermatophyta</taxon>
        <taxon>Magnoliopsida</taxon>
        <taxon>eudicotyledons</taxon>
        <taxon>Gunneridae</taxon>
        <taxon>Pentapetalae</taxon>
        <taxon>rosids</taxon>
        <taxon>fabids</taxon>
        <taxon>Fabales</taxon>
        <taxon>Fabaceae</taxon>
        <taxon>Papilionoideae</taxon>
        <taxon>50 kb inversion clade</taxon>
        <taxon>NPAAA clade</taxon>
        <taxon>indigoferoid/millettioid clade</taxon>
        <taxon>Phaseoleae</taxon>
        <taxon>Glycine</taxon>
        <taxon>Glycine subgen. Soja</taxon>
    </lineage>
</organism>
<reference evidence="1" key="1">
    <citation type="submission" date="2014-07" db="EMBL/GenBank/DDBJ databases">
        <title>Identification of a novel salt tolerance gene in wild soybean by whole-genome sequencing.</title>
        <authorList>
            <person name="Lam H.-M."/>
            <person name="Qi X."/>
            <person name="Li M.-W."/>
            <person name="Liu X."/>
            <person name="Xie M."/>
            <person name="Ni M."/>
            <person name="Xu X."/>
        </authorList>
    </citation>
    <scope>NUCLEOTIDE SEQUENCE [LARGE SCALE GENOMIC DNA]</scope>
    <source>
        <tissue evidence="1">Root</tissue>
    </source>
</reference>
<protein>
    <submittedName>
        <fullName evidence="1">Uncharacterized protein</fullName>
    </submittedName>
</protein>
<accession>A0A0B2SFX1</accession>
<dbReference type="AlphaFoldDB" id="A0A0B2SFX1"/>
<gene>
    <name evidence="1" type="ORF">glysoja_050115</name>
</gene>
<name>A0A0B2SFX1_GLYSO</name>
<proteinExistence type="predicted"/>
<dbReference type="EMBL" id="KN643849">
    <property type="protein sequence ID" value="KHN43693.1"/>
    <property type="molecule type" value="Genomic_DNA"/>
</dbReference>